<feature type="site" description="Critical for catalysis" evidence="15">
    <location>
        <position position="231"/>
    </location>
</feature>
<evidence type="ECO:0000313" key="19">
    <source>
        <dbReference type="EMBL" id="KGC18108.1"/>
    </source>
</evidence>
<feature type="binding site" evidence="12">
    <location>
        <position position="131"/>
    </location>
    <ligand>
        <name>D-threo-isocitrate</name>
        <dbReference type="ChEBI" id="CHEBI:15562"/>
    </ligand>
</feature>
<feature type="binding site" evidence="13">
    <location>
        <begin position="340"/>
        <end position="346"/>
    </location>
    <ligand>
        <name>NADP(+)</name>
        <dbReference type="ChEBI" id="CHEBI:58349"/>
    </ligand>
</feature>
<evidence type="ECO:0000256" key="10">
    <source>
        <dbReference type="ARBA" id="ARBA00023211"/>
    </source>
</evidence>
<dbReference type="GO" id="GO:0051287">
    <property type="term" value="F:NAD binding"/>
    <property type="evidence" value="ECO:0007669"/>
    <property type="project" value="InterPro"/>
</dbReference>
<evidence type="ECO:0000259" key="18">
    <source>
        <dbReference type="SMART" id="SM01329"/>
    </source>
</evidence>
<feature type="modified residue" description="N6-succinyllysine" evidence="16">
    <location>
        <position position="102"/>
    </location>
</feature>
<evidence type="ECO:0000313" key="20">
    <source>
        <dbReference type="EMBL" id="UWX69590.1"/>
    </source>
</evidence>
<dbReference type="SMART" id="SM01329">
    <property type="entry name" value="Iso_dh"/>
    <property type="match status" value="1"/>
</dbReference>
<dbReference type="AlphaFoldDB" id="A0AAW3F9W1"/>
<comment type="cofactor">
    <cofactor evidence="14">
        <name>Mg(2+)</name>
        <dbReference type="ChEBI" id="CHEBI:18420"/>
    </cofactor>
    <cofactor evidence="14">
        <name>Mn(2+)</name>
        <dbReference type="ChEBI" id="CHEBI:29035"/>
    </cofactor>
    <text evidence="14">Binds 1 Mg(2+) or Mn(2+) ion per subunit.</text>
</comment>
<dbReference type="InterPro" id="IPR019818">
    <property type="entry name" value="IsoCit/isopropylmalate_DH_CS"/>
</dbReference>
<feature type="binding site" evidence="12">
    <location>
        <position position="115"/>
    </location>
    <ligand>
        <name>D-threo-isocitrate</name>
        <dbReference type="ChEBI" id="CHEBI:15562"/>
    </ligand>
</feature>
<comment type="catalytic activity">
    <reaction evidence="11">
        <text>D-threo-isocitrate + NADP(+) = 2-oxoglutarate + CO2 + NADPH</text>
        <dbReference type="Rhea" id="RHEA:19629"/>
        <dbReference type="ChEBI" id="CHEBI:15562"/>
        <dbReference type="ChEBI" id="CHEBI:16526"/>
        <dbReference type="ChEBI" id="CHEBI:16810"/>
        <dbReference type="ChEBI" id="CHEBI:57783"/>
        <dbReference type="ChEBI" id="CHEBI:58349"/>
        <dbReference type="EC" id="1.1.1.42"/>
    </reaction>
</comment>
<proteinExistence type="inferred from homology"/>
<evidence type="ECO:0000313" key="21">
    <source>
        <dbReference type="Proteomes" id="UP000029590"/>
    </source>
</evidence>
<dbReference type="KEGG" id="bgo:BM43_727"/>
<keyword evidence="5 17" id="KW-0816">Tricarboxylic acid cycle</keyword>
<dbReference type="EMBL" id="JPGG01000015">
    <property type="protein sequence ID" value="KGC18108.1"/>
    <property type="molecule type" value="Genomic_DNA"/>
</dbReference>
<feature type="binding site" evidence="12">
    <location>
        <position position="155"/>
    </location>
    <ligand>
        <name>D-threo-isocitrate</name>
        <dbReference type="ChEBI" id="CHEBI:15562"/>
    </ligand>
</feature>
<keyword evidence="10 14" id="KW-0464">Manganese</keyword>
<dbReference type="InterPro" id="IPR004439">
    <property type="entry name" value="Isocitrate_DH_NADP_dimer_prok"/>
</dbReference>
<feature type="binding site" evidence="12">
    <location>
        <position position="117"/>
    </location>
    <ligand>
        <name>D-threo-isocitrate</name>
        <dbReference type="ChEBI" id="CHEBI:15562"/>
    </ligand>
</feature>
<dbReference type="EC" id="1.1.1.42" evidence="17"/>
<keyword evidence="8 13" id="KW-0521">NADP</keyword>
<feature type="modified residue" description="Phosphoserine" evidence="16">
    <location>
        <position position="115"/>
    </location>
</feature>
<feature type="binding site" evidence="13">
    <location>
        <position position="106"/>
    </location>
    <ligand>
        <name>NADP(+)</name>
        <dbReference type="ChEBI" id="CHEBI:58349"/>
    </ligand>
</feature>
<feature type="site" description="Critical for catalysis" evidence="15">
    <location>
        <position position="162"/>
    </location>
</feature>
<evidence type="ECO:0000256" key="16">
    <source>
        <dbReference type="PIRSR" id="PIRSR604439-5"/>
    </source>
</evidence>
<comment type="cofactor">
    <cofactor evidence="1">
        <name>Mn(2+)</name>
        <dbReference type="ChEBI" id="CHEBI:29035"/>
    </cofactor>
</comment>
<evidence type="ECO:0000256" key="11">
    <source>
        <dbReference type="ARBA" id="ARBA00023554"/>
    </source>
</evidence>
<evidence type="ECO:0000256" key="15">
    <source>
        <dbReference type="PIRSR" id="PIRSR604439-4"/>
    </source>
</evidence>
<feature type="domain" description="Isopropylmalate dehydrogenase-like" evidence="18">
    <location>
        <begin position="30"/>
        <end position="413"/>
    </location>
</feature>
<feature type="binding site" evidence="14">
    <location>
        <position position="308"/>
    </location>
    <ligand>
        <name>Mg(2+)</name>
        <dbReference type="ChEBI" id="CHEBI:18420"/>
    </ligand>
</feature>
<dbReference type="Gene3D" id="3.40.718.10">
    <property type="entry name" value="Isopropylmalate Dehydrogenase"/>
    <property type="match status" value="1"/>
</dbReference>
<evidence type="ECO:0000256" key="8">
    <source>
        <dbReference type="ARBA" id="ARBA00022857"/>
    </source>
</evidence>
<organism evidence="19 21">
    <name type="scientific">Burkholderia gladioli</name>
    <name type="common">Pseudomonas marginata</name>
    <name type="synonym">Phytomonas marginata</name>
    <dbReference type="NCBI Taxonomy" id="28095"/>
    <lineage>
        <taxon>Bacteria</taxon>
        <taxon>Pseudomonadati</taxon>
        <taxon>Pseudomonadota</taxon>
        <taxon>Betaproteobacteria</taxon>
        <taxon>Burkholderiales</taxon>
        <taxon>Burkholderiaceae</taxon>
        <taxon>Burkholderia</taxon>
    </lineage>
</organism>
<dbReference type="GO" id="GO:0000287">
    <property type="term" value="F:magnesium ion binding"/>
    <property type="evidence" value="ECO:0007669"/>
    <property type="project" value="InterPro"/>
</dbReference>
<evidence type="ECO:0000256" key="6">
    <source>
        <dbReference type="ARBA" id="ARBA00022723"/>
    </source>
</evidence>
<keyword evidence="4 17" id="KW-0329">Glyoxylate bypass</keyword>
<dbReference type="RefSeq" id="WP_017920497.1">
    <property type="nucleotide sequence ID" value="NZ_CADEQE010000015.1"/>
</dbReference>
<protein>
    <recommendedName>
        <fullName evidence="17">Isocitrate dehydrogenase [NADP]</fullName>
        <ecNumber evidence="17">1.1.1.42</ecNumber>
    </recommendedName>
</protein>
<dbReference type="GO" id="GO:0006097">
    <property type="term" value="P:glyoxylate cycle"/>
    <property type="evidence" value="ECO:0007669"/>
    <property type="project" value="UniProtKB-KW"/>
</dbReference>
<dbReference type="PROSITE" id="PS00470">
    <property type="entry name" value="IDH_IMDH"/>
    <property type="match status" value="1"/>
</dbReference>
<evidence type="ECO:0000256" key="2">
    <source>
        <dbReference type="ARBA" id="ARBA00007769"/>
    </source>
</evidence>
<dbReference type="GO" id="GO:0006099">
    <property type="term" value="P:tricarboxylic acid cycle"/>
    <property type="evidence" value="ECO:0007669"/>
    <property type="project" value="UniProtKB-UniRule"/>
</dbReference>
<evidence type="ECO:0000256" key="3">
    <source>
        <dbReference type="ARBA" id="ARBA00011738"/>
    </source>
</evidence>
<sequence>MPYQHIVVPDGGDKITVNPDLTLNVSDQPIIPYIEGDGCGVDVTPVMLKVVNAAVEKAYGGQRKIHWMEIYAGEKATRVYGPDVWLPEETVEVVRDYLVSIKGPLTTPVGGGIRSLNVTLRQELDLYVCLRPVRYFKGVPSPVRAPEKTDMVIFRENSEDIYAGIEWPADSEQAKKVIRFLREEMGAKIRFPDSSGLGIKPVSREGTERLVRKAIQYAIDHDRKSVTLVHKGNIMKYTEGAFRDYGYALALKEFGGELIDGGPWVRVKNPRTGAEITIKDSIADAFLQQILLRPAEYDVIATLNLNGDYISDALAAQVGGIGIAPGANLSDSVAMFEATHGTAPKYAGKDYVNPGSEILSAEMMLRHLGWTEAADLIIAAMEKSIQQKRVTYDFARLMEGATQVSCSGFGNVLIENM</sequence>
<keyword evidence="7 14" id="KW-0460">Magnesium</keyword>
<name>A0AAW3F9W1_BURGA</name>
<evidence type="ECO:0000256" key="5">
    <source>
        <dbReference type="ARBA" id="ARBA00022532"/>
    </source>
</evidence>
<feature type="binding site" evidence="13">
    <location>
        <position position="396"/>
    </location>
    <ligand>
        <name>NADP(+)</name>
        <dbReference type="ChEBI" id="CHEBI:58349"/>
    </ligand>
</feature>
<evidence type="ECO:0000256" key="4">
    <source>
        <dbReference type="ARBA" id="ARBA00022435"/>
    </source>
</evidence>
<gene>
    <name evidence="19" type="primary">icd</name>
    <name evidence="19" type="ORF">DM48_4917</name>
    <name evidence="20" type="ORF">NYZ96_15490</name>
</gene>
<dbReference type="Proteomes" id="UP001059745">
    <property type="component" value="Chromosome 1"/>
</dbReference>
<dbReference type="SUPFAM" id="SSF53659">
    <property type="entry name" value="Isocitrate/Isopropylmalate dehydrogenase-like"/>
    <property type="match status" value="1"/>
</dbReference>
<dbReference type="Proteomes" id="UP000029590">
    <property type="component" value="Unassembled WGS sequence"/>
</dbReference>
<keyword evidence="6 17" id="KW-0479">Metal-binding</keyword>
<dbReference type="InterPro" id="IPR024084">
    <property type="entry name" value="IsoPropMal-DH-like_dom"/>
</dbReference>
<dbReference type="Pfam" id="PF00180">
    <property type="entry name" value="Iso_dh"/>
    <property type="match status" value="1"/>
</dbReference>
<evidence type="ECO:0000256" key="12">
    <source>
        <dbReference type="PIRSR" id="PIRSR604439-1"/>
    </source>
</evidence>
<dbReference type="GO" id="GO:0004450">
    <property type="term" value="F:isocitrate dehydrogenase (NADP+) activity"/>
    <property type="evidence" value="ECO:0007669"/>
    <property type="project" value="UniProtKB-UniRule"/>
</dbReference>
<feature type="binding site" evidence="13">
    <location>
        <position position="392"/>
    </location>
    <ligand>
        <name>NADP(+)</name>
        <dbReference type="ChEBI" id="CHEBI:58349"/>
    </ligand>
</feature>
<keyword evidence="9 19" id="KW-0560">Oxidoreductase</keyword>
<feature type="binding site" evidence="13">
    <location>
        <position position="353"/>
    </location>
    <ligand>
        <name>NADP(+)</name>
        <dbReference type="ChEBI" id="CHEBI:58349"/>
    </ligand>
</feature>
<reference evidence="20" key="2">
    <citation type="submission" date="2022-09" db="EMBL/GenBank/DDBJ databases">
        <title>Genomic of Burkholderia gladioli.</title>
        <authorList>
            <person name="Wu H."/>
        </authorList>
    </citation>
    <scope>NUCLEOTIDE SEQUENCE</scope>
    <source>
        <strain evidence="20">ZN-S4</strain>
    </source>
</reference>
<accession>A0AAW3F9W1</accession>
<comment type="similarity">
    <text evidence="2">Belongs to the isocitrate and isopropylmalate dehydrogenases family.</text>
</comment>
<evidence type="ECO:0000256" key="13">
    <source>
        <dbReference type="PIRSR" id="PIRSR604439-2"/>
    </source>
</evidence>
<feature type="binding site" evidence="12">
    <location>
        <position position="121"/>
    </location>
    <ligand>
        <name>D-threo-isocitrate</name>
        <dbReference type="ChEBI" id="CHEBI:15562"/>
    </ligand>
</feature>
<dbReference type="EMBL" id="CP104214">
    <property type="protein sequence ID" value="UWX69590.1"/>
    <property type="molecule type" value="Genomic_DNA"/>
</dbReference>
<comment type="subunit">
    <text evidence="3">Homodimer.</text>
</comment>
<reference evidence="19 21" key="1">
    <citation type="submission" date="2014-04" db="EMBL/GenBank/DDBJ databases">
        <authorList>
            <person name="Bishop-Lilly K.A."/>
            <person name="Broomall S.M."/>
            <person name="Chain P.S."/>
            <person name="Chertkov O."/>
            <person name="Coyne S.R."/>
            <person name="Daligault H.E."/>
            <person name="Davenport K.W."/>
            <person name="Erkkila T."/>
            <person name="Frey K.G."/>
            <person name="Gibbons H.S."/>
            <person name="Gu W."/>
            <person name="Jaissle J."/>
            <person name="Johnson S.L."/>
            <person name="Koroleva G.I."/>
            <person name="Ladner J.T."/>
            <person name="Lo C.-C."/>
            <person name="Minogue T.D."/>
            <person name="Munk C."/>
            <person name="Palacios G.F."/>
            <person name="Redden C.L."/>
            <person name="Rosenzweig C.N."/>
            <person name="Scholz M.B."/>
            <person name="Teshima H."/>
            <person name="Xu Y."/>
        </authorList>
    </citation>
    <scope>NUCLEOTIDE SEQUENCE [LARGE SCALE GENOMIC DNA]</scope>
    <source>
        <strain evidence="21">gladioli</strain>
        <strain evidence="19">Gladioli</strain>
    </source>
</reference>
<evidence type="ECO:0000256" key="14">
    <source>
        <dbReference type="PIRSR" id="PIRSR604439-3"/>
    </source>
</evidence>
<dbReference type="NCBIfam" id="TIGR00183">
    <property type="entry name" value="prok_nadp_idh"/>
    <property type="match status" value="1"/>
</dbReference>
<evidence type="ECO:0000256" key="17">
    <source>
        <dbReference type="RuleBase" id="RU004446"/>
    </source>
</evidence>
<evidence type="ECO:0000256" key="1">
    <source>
        <dbReference type="ARBA" id="ARBA00001936"/>
    </source>
</evidence>
<evidence type="ECO:0000256" key="9">
    <source>
        <dbReference type="ARBA" id="ARBA00023002"/>
    </source>
</evidence>
<evidence type="ECO:0000256" key="7">
    <source>
        <dbReference type="ARBA" id="ARBA00022842"/>
    </source>
</evidence>
<dbReference type="NCBIfam" id="NF005425">
    <property type="entry name" value="PRK07006.1"/>
    <property type="match status" value="1"/>
</dbReference>
<dbReference type="PANTHER" id="PTHR43504">
    <property type="entry name" value="ISOCITRATE DEHYDROGENASE [NADP]"/>
    <property type="match status" value="1"/>
</dbReference>
<dbReference type="PANTHER" id="PTHR43504:SF1">
    <property type="entry name" value="ISOCITRATE DEHYDROGENASE [NADP]"/>
    <property type="match status" value="1"/>
</dbReference>